<evidence type="ECO:0000256" key="7">
    <source>
        <dbReference type="ARBA" id="ARBA00022989"/>
    </source>
</evidence>
<evidence type="ECO:0000256" key="4">
    <source>
        <dbReference type="ARBA" id="ARBA00022692"/>
    </source>
</evidence>
<evidence type="ECO:0000313" key="14">
    <source>
        <dbReference type="EMBL" id="MCD2423713.1"/>
    </source>
</evidence>
<dbReference type="Pfam" id="PF17655">
    <property type="entry name" value="IRK_C"/>
    <property type="match status" value="1"/>
</dbReference>
<keyword evidence="10" id="KW-0407">Ion channel</keyword>
<dbReference type="InterPro" id="IPR013099">
    <property type="entry name" value="K_chnl_dom"/>
</dbReference>
<keyword evidence="8" id="KW-0406">Ion transport</keyword>
<evidence type="ECO:0000256" key="5">
    <source>
        <dbReference type="ARBA" id="ARBA00022882"/>
    </source>
</evidence>
<sequence length="321" mass="36093">MAIGRKRARGTTVDNTGLNTAVTAKYARFINKDGTANVINRSGSMFDKYSIYNFLINLKSWKFGLLIIGFYTTINLLFAIIYYLFCIPHLQGLVRGTPIETFEEAYFFSSQTLTTVGYGRISPIGFITNTIASIEALVGILTLAIITGLLYGRFVKPRAYIRFSKHAVIAPFREGKAIMFRLAPIKNAILSEVSMQVTVSMLVNENGKDSYRYFSLPLQFNTINTLHISWTVVHPINEESPVYNMTMAELEQADFEMMVYLKAFDEDFANTVIARTSYTYSELVNGAKFVPVYYESAEGKGTIVELSKLHEYQRHPGAAIG</sequence>
<protein>
    <submittedName>
        <fullName evidence="14">Ion channel</fullName>
    </submittedName>
</protein>
<keyword evidence="2" id="KW-0813">Transport</keyword>
<dbReference type="Proteomes" id="UP001199816">
    <property type="component" value="Unassembled WGS sequence"/>
</dbReference>
<keyword evidence="7 11" id="KW-1133">Transmembrane helix</keyword>
<evidence type="ECO:0000313" key="15">
    <source>
        <dbReference type="Proteomes" id="UP001199816"/>
    </source>
</evidence>
<evidence type="ECO:0000256" key="6">
    <source>
        <dbReference type="ARBA" id="ARBA00022958"/>
    </source>
</evidence>
<dbReference type="Gene3D" id="2.60.40.1400">
    <property type="entry name" value="G protein-activated inward rectifier potassium channel 1"/>
    <property type="match status" value="1"/>
</dbReference>
<dbReference type="InterPro" id="IPR014756">
    <property type="entry name" value="Ig_E-set"/>
</dbReference>
<comment type="subcellular location">
    <subcellularLocation>
        <location evidence="1">Membrane</location>
        <topology evidence="1">Multi-pass membrane protein</topology>
    </subcellularLocation>
</comment>
<dbReference type="InterPro" id="IPR041647">
    <property type="entry name" value="IRK_C"/>
</dbReference>
<dbReference type="PANTHER" id="PTHR11767">
    <property type="entry name" value="INWARD RECTIFIER POTASSIUM CHANNEL"/>
    <property type="match status" value="1"/>
</dbReference>
<dbReference type="PRINTS" id="PR00169">
    <property type="entry name" value="KCHANNEL"/>
</dbReference>
<evidence type="ECO:0000256" key="1">
    <source>
        <dbReference type="ARBA" id="ARBA00004141"/>
    </source>
</evidence>
<keyword evidence="15" id="KW-1185">Reference proteome</keyword>
<accession>A0ABS8PTV6</accession>
<feature type="domain" description="Potassium channel" evidence="12">
    <location>
        <begin position="75"/>
        <end position="150"/>
    </location>
</feature>
<dbReference type="InterPro" id="IPR013518">
    <property type="entry name" value="K_chnl_inward-rec_Kir_cyto"/>
</dbReference>
<keyword evidence="6" id="KW-0630">Potassium</keyword>
<dbReference type="PRINTS" id="PR01320">
    <property type="entry name" value="KIRCHANNEL"/>
</dbReference>
<dbReference type="RefSeq" id="WP_231004973.1">
    <property type="nucleotide sequence ID" value="NZ_JAJNEC010000005.1"/>
</dbReference>
<proteinExistence type="predicted"/>
<reference evidence="14 15" key="1">
    <citation type="submission" date="2021-11" db="EMBL/GenBank/DDBJ databases">
        <title>Genomic of Niabella pedocola.</title>
        <authorList>
            <person name="Wu T."/>
        </authorList>
    </citation>
    <scope>NUCLEOTIDE SEQUENCE [LARGE SCALE GENOMIC DNA]</scope>
    <source>
        <strain evidence="14 15">JCM 31011</strain>
    </source>
</reference>
<evidence type="ECO:0000259" key="13">
    <source>
        <dbReference type="Pfam" id="PF17655"/>
    </source>
</evidence>
<comment type="caution">
    <text evidence="14">The sequence shown here is derived from an EMBL/GenBank/DDBJ whole genome shotgun (WGS) entry which is preliminary data.</text>
</comment>
<evidence type="ECO:0000256" key="2">
    <source>
        <dbReference type="ARBA" id="ARBA00022448"/>
    </source>
</evidence>
<evidence type="ECO:0000256" key="11">
    <source>
        <dbReference type="SAM" id="Phobius"/>
    </source>
</evidence>
<evidence type="ECO:0000256" key="10">
    <source>
        <dbReference type="ARBA" id="ARBA00023303"/>
    </source>
</evidence>
<dbReference type="Pfam" id="PF07885">
    <property type="entry name" value="Ion_trans_2"/>
    <property type="match status" value="1"/>
</dbReference>
<dbReference type="PANTHER" id="PTHR11767:SF102">
    <property type="entry name" value="INWARDLY RECTIFYING POTASSIUM CHANNEL 1, ISOFORM F"/>
    <property type="match status" value="1"/>
</dbReference>
<evidence type="ECO:0000256" key="3">
    <source>
        <dbReference type="ARBA" id="ARBA00022538"/>
    </source>
</evidence>
<dbReference type="Gene3D" id="1.10.287.70">
    <property type="match status" value="1"/>
</dbReference>
<feature type="transmembrane region" description="Helical" evidence="11">
    <location>
        <begin position="63"/>
        <end position="85"/>
    </location>
</feature>
<keyword evidence="5" id="KW-0851">Voltage-gated channel</keyword>
<evidence type="ECO:0000256" key="8">
    <source>
        <dbReference type="ARBA" id="ARBA00023065"/>
    </source>
</evidence>
<dbReference type="SUPFAM" id="SSF81296">
    <property type="entry name" value="E set domains"/>
    <property type="match status" value="1"/>
</dbReference>
<dbReference type="SUPFAM" id="SSF81324">
    <property type="entry name" value="Voltage-gated potassium channels"/>
    <property type="match status" value="1"/>
</dbReference>
<evidence type="ECO:0000256" key="9">
    <source>
        <dbReference type="ARBA" id="ARBA00023136"/>
    </source>
</evidence>
<dbReference type="InterPro" id="IPR016449">
    <property type="entry name" value="K_chnl_inward-rec_Kir"/>
</dbReference>
<organism evidence="14 15">
    <name type="scientific">Niabella pedocola</name>
    <dbReference type="NCBI Taxonomy" id="1752077"/>
    <lineage>
        <taxon>Bacteria</taxon>
        <taxon>Pseudomonadati</taxon>
        <taxon>Bacteroidota</taxon>
        <taxon>Chitinophagia</taxon>
        <taxon>Chitinophagales</taxon>
        <taxon>Chitinophagaceae</taxon>
        <taxon>Niabella</taxon>
    </lineage>
</organism>
<dbReference type="EMBL" id="JAJNEC010000005">
    <property type="protein sequence ID" value="MCD2423713.1"/>
    <property type="molecule type" value="Genomic_DNA"/>
</dbReference>
<keyword evidence="4 11" id="KW-0812">Transmembrane</keyword>
<gene>
    <name evidence="14" type="ORF">LQ567_13130</name>
</gene>
<keyword evidence="9 11" id="KW-0472">Membrane</keyword>
<name>A0ABS8PTV6_9BACT</name>
<feature type="domain" description="Inward rectifier potassium channel C-terminal" evidence="13">
    <location>
        <begin position="161"/>
        <end position="312"/>
    </location>
</feature>
<feature type="transmembrane region" description="Helical" evidence="11">
    <location>
        <begin position="131"/>
        <end position="152"/>
    </location>
</feature>
<evidence type="ECO:0000259" key="12">
    <source>
        <dbReference type="Pfam" id="PF07885"/>
    </source>
</evidence>
<keyword evidence="3" id="KW-0633">Potassium transport</keyword>